<evidence type="ECO:0000313" key="1">
    <source>
        <dbReference type="EMBL" id="CAI0380640.1"/>
    </source>
</evidence>
<comment type="caution">
    <text evidence="1">The sequence shown here is derived from an EMBL/GenBank/DDBJ whole genome shotgun (WGS) entry which is preliminary data.</text>
</comment>
<proteinExistence type="predicted"/>
<dbReference type="AlphaFoldDB" id="A0AAV0H5P9"/>
<protein>
    <submittedName>
        <fullName evidence="1">Uncharacterized protein</fullName>
    </submittedName>
</protein>
<sequence length="118" mass="13728">MLLKNQVFIVDGDLNDVVLLAKLFDVVPFSHILHLAATSRRPLRDAEPPILRQLQHRWVHQSPGNCEIGQPPTRNRLGVVELRLRAQRQGPILRAPPHRRRKFLGKFYFIFHVCKNEV</sequence>
<reference evidence="1" key="1">
    <citation type="submission" date="2022-08" db="EMBL/GenBank/DDBJ databases">
        <authorList>
            <person name="Gutierrez-Valencia J."/>
        </authorList>
    </citation>
    <scope>NUCLEOTIDE SEQUENCE</scope>
</reference>
<keyword evidence="2" id="KW-1185">Reference proteome</keyword>
<dbReference type="Proteomes" id="UP001154282">
    <property type="component" value="Unassembled WGS sequence"/>
</dbReference>
<dbReference type="EMBL" id="CAMGYJ010000002">
    <property type="protein sequence ID" value="CAI0380640.1"/>
    <property type="molecule type" value="Genomic_DNA"/>
</dbReference>
<gene>
    <name evidence="1" type="ORF">LITE_LOCUS2761</name>
</gene>
<organism evidence="1 2">
    <name type="scientific">Linum tenue</name>
    <dbReference type="NCBI Taxonomy" id="586396"/>
    <lineage>
        <taxon>Eukaryota</taxon>
        <taxon>Viridiplantae</taxon>
        <taxon>Streptophyta</taxon>
        <taxon>Embryophyta</taxon>
        <taxon>Tracheophyta</taxon>
        <taxon>Spermatophyta</taxon>
        <taxon>Magnoliopsida</taxon>
        <taxon>eudicotyledons</taxon>
        <taxon>Gunneridae</taxon>
        <taxon>Pentapetalae</taxon>
        <taxon>rosids</taxon>
        <taxon>fabids</taxon>
        <taxon>Malpighiales</taxon>
        <taxon>Linaceae</taxon>
        <taxon>Linum</taxon>
    </lineage>
</organism>
<accession>A0AAV0H5P9</accession>
<name>A0AAV0H5P9_9ROSI</name>
<evidence type="ECO:0000313" key="2">
    <source>
        <dbReference type="Proteomes" id="UP001154282"/>
    </source>
</evidence>